<evidence type="ECO:0000313" key="13">
    <source>
        <dbReference type="EMBL" id="KAK6731774.1"/>
    </source>
</evidence>
<dbReference type="InterPro" id="IPR017441">
    <property type="entry name" value="Protein_kinase_ATP_BS"/>
</dbReference>
<evidence type="ECO:0000256" key="3">
    <source>
        <dbReference type="ARBA" id="ARBA00022777"/>
    </source>
</evidence>
<dbReference type="InterPro" id="IPR008266">
    <property type="entry name" value="Tyr_kinase_AS"/>
</dbReference>
<evidence type="ECO:0000256" key="5">
    <source>
        <dbReference type="ARBA" id="ARBA00023137"/>
    </source>
</evidence>
<dbReference type="SUPFAM" id="SSF55550">
    <property type="entry name" value="SH2 domain"/>
    <property type="match status" value="1"/>
</dbReference>
<keyword evidence="2 8" id="KW-0547">Nucleotide-binding</keyword>
<dbReference type="SMART" id="SM00219">
    <property type="entry name" value="TyrKc"/>
    <property type="match status" value="1"/>
</dbReference>
<dbReference type="InterPro" id="IPR001245">
    <property type="entry name" value="Ser-Thr/Tyr_kinase_cat_dom"/>
</dbReference>
<dbReference type="PROSITE" id="PS50001">
    <property type="entry name" value="SH2"/>
    <property type="match status" value="1"/>
</dbReference>
<comment type="caution">
    <text evidence="13">The sequence shown here is derived from an EMBL/GenBank/DDBJ whole genome shotgun (WGS) entry which is preliminary data.</text>
</comment>
<evidence type="ECO:0000256" key="6">
    <source>
        <dbReference type="ARBA" id="ARBA00051245"/>
    </source>
</evidence>
<dbReference type="InterPro" id="IPR011009">
    <property type="entry name" value="Kinase-like_dom_sf"/>
</dbReference>
<dbReference type="EMBL" id="JAVFWL010000001">
    <property type="protein sequence ID" value="KAK6731774.1"/>
    <property type="molecule type" value="Genomic_DNA"/>
</dbReference>
<evidence type="ECO:0000256" key="1">
    <source>
        <dbReference type="ARBA" id="ARBA00022679"/>
    </source>
</evidence>
<keyword evidence="5 9" id="KW-0829">Tyrosine-protein kinase</keyword>
<dbReference type="PROSITE" id="PS00107">
    <property type="entry name" value="PROTEIN_KINASE_ATP"/>
    <property type="match status" value="1"/>
</dbReference>
<dbReference type="InterPro" id="IPR036860">
    <property type="entry name" value="SH2_dom_sf"/>
</dbReference>
<feature type="region of interest" description="Disordered" evidence="10">
    <location>
        <begin position="1"/>
        <end position="56"/>
    </location>
</feature>
<dbReference type="PROSITE" id="PS00109">
    <property type="entry name" value="PROTEIN_KINASE_TYR"/>
    <property type="match status" value="1"/>
</dbReference>
<dbReference type="EC" id="2.7.10.2" evidence="9"/>
<dbReference type="SMART" id="SM00252">
    <property type="entry name" value="SH2"/>
    <property type="match status" value="1"/>
</dbReference>
<feature type="domain" description="SH2" evidence="11">
    <location>
        <begin position="84"/>
        <end position="176"/>
    </location>
</feature>
<dbReference type="CDD" id="cd10361">
    <property type="entry name" value="SH2_Fps_family"/>
    <property type="match status" value="1"/>
</dbReference>
<keyword evidence="3 9" id="KW-0418">Kinase</keyword>
<dbReference type="Gene3D" id="1.10.510.10">
    <property type="entry name" value="Transferase(Phosphotransferase) domain 1"/>
    <property type="match status" value="1"/>
</dbReference>
<sequence length="502" mass="57774">MSKEGDKYQSPSPTQKTNTETPISTELEQRYPGSTEKVSEGPVDKDTGKKHERRHMVTSSLKRLVQINCDEAGRVIRPIEDEPYYHGFMSREEAETVIKKEGEFLVRKTEVGGRRHFVISLNDDGKLKHFLIKRTSKKHLYWVNDFAFKTINDLIQYHSRNHEPLSPIGAYLLKPCPKKEWQLNPEQIEPKEKIGEGAFGEVYKGLLQDGVWGARIPVAIKTLHSTNMTADDRIKFLQEANIMREFRHENVVRLHGVCTSKEPIMIVMELCPGGCLLSRIQDLKNQVSIRIYSQSFSSKIASNAKKNLRFLPSMIDKINYVYGAARGMAYLQSKNIIHRDVAARNCLLGEDECVKISDFGLSFIGKTLRQKKLKKVPLRWLSPETLKSGVYTTKTDVYSFSIMIWEIYSFGQLPFYKYENHELRPLIIQKKIALTTCMGEIPADVNELRLRCMDYDPSKRPDFIELEAILAEMPDVIKPKPPSLWTRLSTIISDYIYGRVYT</sequence>
<dbReference type="Proteomes" id="UP001303046">
    <property type="component" value="Unassembled WGS sequence"/>
</dbReference>
<comment type="similarity">
    <text evidence="9">Belongs to the protein kinase superfamily. Tyr protein kinase family.</text>
</comment>
<dbReference type="Pfam" id="PF00017">
    <property type="entry name" value="SH2"/>
    <property type="match status" value="1"/>
</dbReference>
<evidence type="ECO:0000256" key="7">
    <source>
        <dbReference type="PROSITE-ProRule" id="PRU00191"/>
    </source>
</evidence>
<dbReference type="SUPFAM" id="SSF56112">
    <property type="entry name" value="Protein kinase-like (PK-like)"/>
    <property type="match status" value="1"/>
</dbReference>
<feature type="domain" description="Protein kinase" evidence="12">
    <location>
        <begin position="188"/>
        <end position="476"/>
    </location>
</feature>
<dbReference type="PRINTS" id="PR00109">
    <property type="entry name" value="TYRKINASE"/>
</dbReference>
<dbReference type="Gene3D" id="3.30.505.10">
    <property type="entry name" value="SH2 domain"/>
    <property type="match status" value="1"/>
</dbReference>
<evidence type="ECO:0000313" key="14">
    <source>
        <dbReference type="Proteomes" id="UP001303046"/>
    </source>
</evidence>
<dbReference type="PROSITE" id="PS50011">
    <property type="entry name" value="PROTEIN_KINASE_DOM"/>
    <property type="match status" value="1"/>
</dbReference>
<evidence type="ECO:0000259" key="11">
    <source>
        <dbReference type="PROSITE" id="PS50001"/>
    </source>
</evidence>
<protein>
    <recommendedName>
        <fullName evidence="9">Tyrosine-protein kinase</fullName>
        <ecNumber evidence="9">2.7.10.2</ecNumber>
    </recommendedName>
</protein>
<evidence type="ECO:0000259" key="12">
    <source>
        <dbReference type="PROSITE" id="PS50011"/>
    </source>
</evidence>
<gene>
    <name evidence="13" type="primary">Necator_chrI.g4061</name>
    <name evidence="13" type="ORF">RB195_007932</name>
</gene>
<proteinExistence type="inferred from homology"/>
<dbReference type="InterPro" id="IPR035849">
    <property type="entry name" value="Fes/Fps/Fer_SH2"/>
</dbReference>
<dbReference type="Gene3D" id="3.30.200.20">
    <property type="entry name" value="Phosphorylase Kinase, domain 1"/>
    <property type="match status" value="1"/>
</dbReference>
<evidence type="ECO:0000256" key="4">
    <source>
        <dbReference type="ARBA" id="ARBA00022840"/>
    </source>
</evidence>
<evidence type="ECO:0000256" key="8">
    <source>
        <dbReference type="PROSITE-ProRule" id="PRU10141"/>
    </source>
</evidence>
<keyword evidence="1 9" id="KW-0808">Transferase</keyword>
<dbReference type="CDD" id="cd00192">
    <property type="entry name" value="PTKc"/>
    <property type="match status" value="1"/>
</dbReference>
<reference evidence="13 14" key="1">
    <citation type="submission" date="2023-08" db="EMBL/GenBank/DDBJ databases">
        <title>A Necator americanus chromosomal reference genome.</title>
        <authorList>
            <person name="Ilik V."/>
            <person name="Petrzelkova K.J."/>
            <person name="Pardy F."/>
            <person name="Fuh T."/>
            <person name="Niatou-Singa F.S."/>
            <person name="Gouil Q."/>
            <person name="Baker L."/>
            <person name="Ritchie M.E."/>
            <person name="Jex A.R."/>
            <person name="Gazzola D."/>
            <person name="Li H."/>
            <person name="Toshio Fujiwara R."/>
            <person name="Zhan B."/>
            <person name="Aroian R.V."/>
            <person name="Pafco B."/>
            <person name="Schwarz E.M."/>
        </authorList>
    </citation>
    <scope>NUCLEOTIDE SEQUENCE [LARGE SCALE GENOMIC DNA]</scope>
    <source>
        <strain evidence="13 14">Aroian</strain>
        <tissue evidence="13">Whole animal</tissue>
    </source>
</reference>
<dbReference type="InterPro" id="IPR000719">
    <property type="entry name" value="Prot_kinase_dom"/>
</dbReference>
<feature type="compositionally biased region" description="Basic and acidic residues" evidence="10">
    <location>
        <begin position="37"/>
        <end position="49"/>
    </location>
</feature>
<keyword evidence="7" id="KW-0727">SH2 domain</keyword>
<keyword evidence="14" id="KW-1185">Reference proteome</keyword>
<dbReference type="PRINTS" id="PR00401">
    <property type="entry name" value="SH2DOMAIN"/>
</dbReference>
<dbReference type="PANTHER" id="PTHR24418">
    <property type="entry name" value="TYROSINE-PROTEIN KINASE"/>
    <property type="match status" value="1"/>
</dbReference>
<feature type="binding site" evidence="8">
    <location>
        <position position="221"/>
    </location>
    <ligand>
        <name>ATP</name>
        <dbReference type="ChEBI" id="CHEBI:30616"/>
    </ligand>
</feature>
<keyword evidence="4 8" id="KW-0067">ATP-binding</keyword>
<comment type="catalytic activity">
    <reaction evidence="6 9">
        <text>L-tyrosyl-[protein] + ATP = O-phospho-L-tyrosyl-[protein] + ADP + H(+)</text>
        <dbReference type="Rhea" id="RHEA:10596"/>
        <dbReference type="Rhea" id="RHEA-COMP:10136"/>
        <dbReference type="Rhea" id="RHEA-COMP:20101"/>
        <dbReference type="ChEBI" id="CHEBI:15378"/>
        <dbReference type="ChEBI" id="CHEBI:30616"/>
        <dbReference type="ChEBI" id="CHEBI:46858"/>
        <dbReference type="ChEBI" id="CHEBI:61978"/>
        <dbReference type="ChEBI" id="CHEBI:456216"/>
        <dbReference type="EC" id="2.7.10.2"/>
    </reaction>
</comment>
<dbReference type="InterPro" id="IPR020635">
    <property type="entry name" value="Tyr_kinase_cat_dom"/>
</dbReference>
<evidence type="ECO:0000256" key="2">
    <source>
        <dbReference type="ARBA" id="ARBA00022741"/>
    </source>
</evidence>
<name>A0ABR1C266_NECAM</name>
<evidence type="ECO:0000256" key="9">
    <source>
        <dbReference type="RuleBase" id="RU362096"/>
    </source>
</evidence>
<accession>A0ABR1C266</accession>
<dbReference type="Pfam" id="PF07714">
    <property type="entry name" value="PK_Tyr_Ser-Thr"/>
    <property type="match status" value="1"/>
</dbReference>
<dbReference type="InterPro" id="IPR000980">
    <property type="entry name" value="SH2"/>
</dbReference>
<organism evidence="13 14">
    <name type="scientific">Necator americanus</name>
    <name type="common">Human hookworm</name>
    <dbReference type="NCBI Taxonomy" id="51031"/>
    <lineage>
        <taxon>Eukaryota</taxon>
        <taxon>Metazoa</taxon>
        <taxon>Ecdysozoa</taxon>
        <taxon>Nematoda</taxon>
        <taxon>Chromadorea</taxon>
        <taxon>Rhabditida</taxon>
        <taxon>Rhabditina</taxon>
        <taxon>Rhabditomorpha</taxon>
        <taxon>Strongyloidea</taxon>
        <taxon>Ancylostomatidae</taxon>
        <taxon>Bunostominae</taxon>
        <taxon>Necator</taxon>
    </lineage>
</organism>
<dbReference type="InterPro" id="IPR050198">
    <property type="entry name" value="Non-receptor_tyrosine_kinases"/>
</dbReference>
<feature type="compositionally biased region" description="Polar residues" evidence="10">
    <location>
        <begin position="9"/>
        <end position="26"/>
    </location>
</feature>
<evidence type="ECO:0000256" key="10">
    <source>
        <dbReference type="SAM" id="MobiDB-lite"/>
    </source>
</evidence>